<evidence type="ECO:0000259" key="1">
    <source>
        <dbReference type="Pfam" id="PF07969"/>
    </source>
</evidence>
<dbReference type="RefSeq" id="WP_141363466.1">
    <property type="nucleotide sequence ID" value="NZ_BAAAJL010000003.1"/>
</dbReference>
<keyword evidence="3" id="KW-1185">Reference proteome</keyword>
<dbReference type="Pfam" id="PF07969">
    <property type="entry name" value="Amidohydro_3"/>
    <property type="match status" value="1"/>
</dbReference>
<evidence type="ECO:0000313" key="2">
    <source>
        <dbReference type="EMBL" id="GED05931.1"/>
    </source>
</evidence>
<dbReference type="InterPro" id="IPR013108">
    <property type="entry name" value="Amidohydro_3"/>
</dbReference>
<gene>
    <name evidence="2" type="ORF">AUR04nite_14630</name>
</gene>
<dbReference type="GO" id="GO:0016814">
    <property type="term" value="F:hydrolase activity, acting on carbon-nitrogen (but not peptide) bonds, in cyclic amidines"/>
    <property type="evidence" value="ECO:0007669"/>
    <property type="project" value="TreeGrafter"/>
</dbReference>
<feature type="domain" description="Amidohydrolase 3" evidence="1">
    <location>
        <begin position="54"/>
        <end position="305"/>
    </location>
</feature>
<dbReference type="OrthoDB" id="3366604at2"/>
<dbReference type="PANTHER" id="PTHR32027:SF9">
    <property type="entry name" value="BLL3847 PROTEIN"/>
    <property type="match status" value="1"/>
</dbReference>
<sequence length="349" mass="37314">MSQPLIVPGFVNAHVHPDKTSFGSTWLHRKPAHSLKDLISNDLETQLAYADSVETRMGALVQDAIASGVTAMRAHVDFGPQIGLKNIHGAAAVAEKYKEMIDIQIVAFPQFGLLSNPGAVDLLEAALGEGAQLVGGIDPEGLEQDLHGHLDVVFGLAEKYGRRADIHVHDTGEVGYREIQEIARRTQALGMNGQVTIGHAFALADAPSAELERTLDAVAEAGIWIATCALGSDPVPDLDLLAKHGVNVDLGTDGVRDAWSPFGTASMMDRAHLLAYRTNAITDEQLERCLDIATIEGAKMMGIDRVLNPVQGDGAYFEAEHRAQLVVDRPAAYQVVRGGVQIAANGRLS</sequence>
<dbReference type="EMBL" id="BJNY01000007">
    <property type="protein sequence ID" value="GED05931.1"/>
    <property type="molecule type" value="Genomic_DNA"/>
</dbReference>
<dbReference type="InterPro" id="IPR011059">
    <property type="entry name" value="Metal-dep_hydrolase_composite"/>
</dbReference>
<dbReference type="InterPro" id="IPR052349">
    <property type="entry name" value="Metallo-hydrolase_Enzymes"/>
</dbReference>
<accession>A0A4Y4DTW9</accession>
<reference evidence="2 3" key="1">
    <citation type="submission" date="2019-06" db="EMBL/GenBank/DDBJ databases">
        <title>Whole genome shotgun sequence of Glutamicibacter uratoxydans NBRC 15515.</title>
        <authorList>
            <person name="Hosoyama A."/>
            <person name="Uohara A."/>
            <person name="Ohji S."/>
            <person name="Ichikawa N."/>
        </authorList>
    </citation>
    <scope>NUCLEOTIDE SEQUENCE [LARGE SCALE GENOMIC DNA]</scope>
    <source>
        <strain evidence="2 3">NBRC 15515</strain>
    </source>
</reference>
<dbReference type="Proteomes" id="UP000316612">
    <property type="component" value="Unassembled WGS sequence"/>
</dbReference>
<dbReference type="Gene3D" id="3.20.20.140">
    <property type="entry name" value="Metal-dependent hydrolases"/>
    <property type="match status" value="1"/>
</dbReference>
<dbReference type="InterPro" id="IPR032466">
    <property type="entry name" value="Metal_Hydrolase"/>
</dbReference>
<dbReference type="AlphaFoldDB" id="A0A4Y4DTW9"/>
<protein>
    <submittedName>
        <fullName evidence="2">Cytosine deaminase</fullName>
    </submittedName>
</protein>
<name>A0A4Y4DTW9_GLUUR</name>
<dbReference type="PANTHER" id="PTHR32027">
    <property type="entry name" value="CYTOSINE DEAMINASE"/>
    <property type="match status" value="1"/>
</dbReference>
<proteinExistence type="predicted"/>
<organism evidence="2 3">
    <name type="scientific">Glutamicibacter uratoxydans</name>
    <name type="common">Arthrobacter uratoxydans</name>
    <dbReference type="NCBI Taxonomy" id="43667"/>
    <lineage>
        <taxon>Bacteria</taxon>
        <taxon>Bacillati</taxon>
        <taxon>Actinomycetota</taxon>
        <taxon>Actinomycetes</taxon>
        <taxon>Micrococcales</taxon>
        <taxon>Micrococcaceae</taxon>
        <taxon>Glutamicibacter</taxon>
    </lineage>
</organism>
<dbReference type="SUPFAM" id="SSF51556">
    <property type="entry name" value="Metallo-dependent hydrolases"/>
    <property type="match status" value="1"/>
</dbReference>
<dbReference type="Gene3D" id="2.30.40.10">
    <property type="entry name" value="Urease, subunit C, domain 1"/>
    <property type="match status" value="1"/>
</dbReference>
<evidence type="ECO:0000313" key="3">
    <source>
        <dbReference type="Proteomes" id="UP000316612"/>
    </source>
</evidence>
<comment type="caution">
    <text evidence="2">The sequence shown here is derived from an EMBL/GenBank/DDBJ whole genome shotgun (WGS) entry which is preliminary data.</text>
</comment>